<evidence type="ECO:0000313" key="15">
    <source>
        <dbReference type="Proteomes" id="UP000031980"/>
    </source>
</evidence>
<comment type="similarity">
    <text evidence="4 9 10">Belongs to the HisA/HisF family.</text>
</comment>
<dbReference type="FunFam" id="3.20.20.70:FF:000009">
    <property type="entry name" value="1-(5-phosphoribosyl)-5-[(5-phosphoribosylamino)methylideneamino] imidazole-4-carboxamide isomerase"/>
    <property type="match status" value="1"/>
</dbReference>
<dbReference type="AlphaFoldDB" id="A0A0C3NK79"/>
<accession>A0A0C3NK79</accession>
<dbReference type="InterPro" id="IPR006063">
    <property type="entry name" value="HisA_bact_arch"/>
</dbReference>
<comment type="subcellular location">
    <subcellularLocation>
        <location evidence="2 9 11">Cytoplasm</location>
    </subcellularLocation>
</comment>
<dbReference type="GO" id="GO:0000105">
    <property type="term" value="P:L-histidine biosynthetic process"/>
    <property type="evidence" value="ECO:0007669"/>
    <property type="project" value="UniProtKB-UniRule"/>
</dbReference>
<evidence type="ECO:0000256" key="1">
    <source>
        <dbReference type="ARBA" id="ARBA00000901"/>
    </source>
</evidence>
<dbReference type="GO" id="GO:0000162">
    <property type="term" value="P:L-tryptophan biosynthetic process"/>
    <property type="evidence" value="ECO:0007669"/>
    <property type="project" value="TreeGrafter"/>
</dbReference>
<dbReference type="InterPro" id="IPR006062">
    <property type="entry name" value="His_biosynth"/>
</dbReference>
<evidence type="ECO:0000256" key="4">
    <source>
        <dbReference type="ARBA" id="ARBA00009667"/>
    </source>
</evidence>
<evidence type="ECO:0000256" key="8">
    <source>
        <dbReference type="ARBA" id="ARBA00023235"/>
    </source>
</evidence>
<evidence type="ECO:0000256" key="7">
    <source>
        <dbReference type="ARBA" id="ARBA00023102"/>
    </source>
</evidence>
<dbReference type="EMBL" id="JPIT01000008">
    <property type="protein sequence ID" value="KIO46999.1"/>
    <property type="molecule type" value="Genomic_DNA"/>
</dbReference>
<dbReference type="InterPro" id="IPR013785">
    <property type="entry name" value="Aldolase_TIM"/>
</dbReference>
<dbReference type="EMBL" id="JPIU01000025">
    <property type="protein sequence ID" value="KIO46622.1"/>
    <property type="molecule type" value="Genomic_DNA"/>
</dbReference>
<comment type="caution">
    <text evidence="12">The sequence shown here is derived from an EMBL/GenBank/DDBJ whole genome shotgun (WGS) entry which is preliminary data.</text>
</comment>
<protein>
    <recommendedName>
        <fullName evidence="9 11">1-(5-phosphoribosyl)-5-[(5-phosphoribosylamino)methylideneamino] imidazole-4-carboxamide isomerase</fullName>
        <ecNumber evidence="9 11">5.3.1.16</ecNumber>
    </recommendedName>
    <alternativeName>
        <fullName evidence="9">Phosphoribosylformimino-5-aminoimidazole carboxamide ribotide isomerase</fullName>
    </alternativeName>
</protein>
<evidence type="ECO:0000256" key="10">
    <source>
        <dbReference type="RuleBase" id="RU003657"/>
    </source>
</evidence>
<dbReference type="OrthoDB" id="9807749at2"/>
<dbReference type="Proteomes" id="UP000031937">
    <property type="component" value="Unassembled WGS sequence"/>
</dbReference>
<dbReference type="RefSeq" id="WP_052634393.1">
    <property type="nucleotide sequence ID" value="NZ_JPIT01000008.1"/>
</dbReference>
<comment type="pathway">
    <text evidence="3 9 11">Amino-acid biosynthesis; L-histidine biosynthesis; L-histidine from 5-phospho-alpha-D-ribose 1-diphosphate: step 4/9.</text>
</comment>
<dbReference type="SUPFAM" id="SSF51366">
    <property type="entry name" value="Ribulose-phoshate binding barrel"/>
    <property type="match status" value="1"/>
</dbReference>
<evidence type="ECO:0000256" key="9">
    <source>
        <dbReference type="HAMAP-Rule" id="MF_01014"/>
    </source>
</evidence>
<dbReference type="Pfam" id="PF00977">
    <property type="entry name" value="His_biosynth"/>
    <property type="match status" value="1"/>
</dbReference>
<dbReference type="PANTHER" id="PTHR43090">
    <property type="entry name" value="1-(5-PHOSPHORIBOSYL)-5-[(5-PHOSPHORIBOSYLAMINO)METHYLIDENEAMINO] IMIDAZOLE-4-CARBOXAMIDE ISOMERASE"/>
    <property type="match status" value="1"/>
</dbReference>
<evidence type="ECO:0000313" key="12">
    <source>
        <dbReference type="EMBL" id="KIO46622.1"/>
    </source>
</evidence>
<feature type="active site" description="Proton acceptor" evidence="9">
    <location>
        <position position="8"/>
    </location>
</feature>
<dbReference type="InterPro" id="IPR011060">
    <property type="entry name" value="RibuloseP-bd_barrel"/>
</dbReference>
<dbReference type="InterPro" id="IPR044524">
    <property type="entry name" value="Isoase_HisA-like"/>
</dbReference>
<dbReference type="GO" id="GO:0003949">
    <property type="term" value="F:1-(5-phosphoribosyl)-5-[(5-phosphoribosylamino)methylideneamino]imidazole-4-carboxamide isomerase activity"/>
    <property type="evidence" value="ECO:0007669"/>
    <property type="project" value="UniProtKB-UniRule"/>
</dbReference>
<dbReference type="UniPathway" id="UPA00031">
    <property type="reaction ID" value="UER00009"/>
</dbReference>
<evidence type="ECO:0000256" key="6">
    <source>
        <dbReference type="ARBA" id="ARBA00022605"/>
    </source>
</evidence>
<reference evidence="13 14" key="2">
    <citation type="submission" date="2014-07" db="EMBL/GenBank/DDBJ databases">
        <title>Porphyromonadaceae bacterium OUH 334697 = ATCC BAA-2682 = DSM 28341 draft genome.</title>
        <authorList>
            <person name="Sydenham T.V."/>
            <person name="Hasman H."/>
            <person name="Justesen U.S."/>
        </authorList>
    </citation>
    <scope>NUCLEOTIDE SEQUENCE [LARGE SCALE GENOMIC DNA]</scope>
    <source>
        <strain evidence="13 14">OUH 334697</strain>
    </source>
</reference>
<keyword evidence="6 9" id="KW-0028">Amino-acid biosynthesis</keyword>
<gene>
    <name evidence="9" type="primary">hisA</name>
    <name evidence="12" type="ORF">BA92_01775</name>
    <name evidence="13" type="ORF">IE90_03005</name>
</gene>
<evidence type="ECO:0000256" key="3">
    <source>
        <dbReference type="ARBA" id="ARBA00005133"/>
    </source>
</evidence>
<dbReference type="InterPro" id="IPR023016">
    <property type="entry name" value="HisA/PriA"/>
</dbReference>
<dbReference type="GO" id="GO:0005737">
    <property type="term" value="C:cytoplasm"/>
    <property type="evidence" value="ECO:0007669"/>
    <property type="project" value="UniProtKB-SubCell"/>
</dbReference>
<dbReference type="CDD" id="cd04732">
    <property type="entry name" value="HisA"/>
    <property type="match status" value="1"/>
</dbReference>
<keyword evidence="15" id="KW-1185">Reference proteome</keyword>
<reference evidence="12 15" key="1">
    <citation type="submission" date="2014-07" db="EMBL/GenBank/DDBJ databases">
        <title>Porphyromonadaceae bacterium OUH 308042 = ATCC BAA-2681 = DSM 28342 draft genome.</title>
        <authorList>
            <person name="Sydenham T.V."/>
            <person name="Hasman H."/>
            <person name="Justensen U.S."/>
        </authorList>
    </citation>
    <scope>NUCLEOTIDE SEQUENCE [LARGE SCALE GENOMIC DNA]</scope>
    <source>
        <strain evidence="12 15">OUH 308042</strain>
    </source>
</reference>
<evidence type="ECO:0000256" key="11">
    <source>
        <dbReference type="RuleBase" id="RU003658"/>
    </source>
</evidence>
<dbReference type="HAMAP" id="MF_01014">
    <property type="entry name" value="HisA"/>
    <property type="match status" value="1"/>
</dbReference>
<keyword evidence="7 9" id="KW-0368">Histidine biosynthesis</keyword>
<dbReference type="NCBIfam" id="TIGR00007">
    <property type="entry name" value="1-(5-phosphoribosyl)-5-[(5-phosphoribosylamino)methylideneamino]imidazole-4-carboxamide isomerase"/>
    <property type="match status" value="1"/>
</dbReference>
<evidence type="ECO:0000256" key="2">
    <source>
        <dbReference type="ARBA" id="ARBA00004496"/>
    </source>
</evidence>
<proteinExistence type="inferred from homology"/>
<evidence type="ECO:0000313" key="14">
    <source>
        <dbReference type="Proteomes" id="UP000031937"/>
    </source>
</evidence>
<dbReference type="Proteomes" id="UP000031980">
    <property type="component" value="Unassembled WGS sequence"/>
</dbReference>
<evidence type="ECO:0000256" key="5">
    <source>
        <dbReference type="ARBA" id="ARBA00022490"/>
    </source>
</evidence>
<keyword evidence="8 9" id="KW-0413">Isomerase</keyword>
<feature type="active site" description="Proton donor" evidence="9">
    <location>
        <position position="130"/>
    </location>
</feature>
<dbReference type="EC" id="5.3.1.16" evidence="9 11"/>
<comment type="catalytic activity">
    <reaction evidence="1 9 11">
        <text>1-(5-phospho-beta-D-ribosyl)-5-[(5-phospho-beta-D-ribosylamino)methylideneamino]imidazole-4-carboxamide = 5-[(5-phospho-1-deoxy-D-ribulos-1-ylimino)methylamino]-1-(5-phospho-beta-D-ribosyl)imidazole-4-carboxamide</text>
        <dbReference type="Rhea" id="RHEA:15469"/>
        <dbReference type="ChEBI" id="CHEBI:58435"/>
        <dbReference type="ChEBI" id="CHEBI:58525"/>
        <dbReference type="EC" id="5.3.1.16"/>
    </reaction>
</comment>
<organism evidence="12 15">
    <name type="scientific">Sanguibacteroides justesenii</name>
    <dbReference type="NCBI Taxonomy" id="1547597"/>
    <lineage>
        <taxon>Bacteria</taxon>
        <taxon>Pseudomonadati</taxon>
        <taxon>Bacteroidota</taxon>
        <taxon>Bacteroidia</taxon>
        <taxon>Bacteroidales</taxon>
        <taxon>Porphyromonadaceae</taxon>
        <taxon>Sanguibacteroides</taxon>
    </lineage>
</organism>
<dbReference type="Gene3D" id="3.20.20.70">
    <property type="entry name" value="Aldolase class I"/>
    <property type="match status" value="1"/>
</dbReference>
<sequence length="238" mass="26740">MEIIPAIDLMGGRCVRLSQGDYDRCCVYTGDPVDMAFCFEKAGVRRLHLVDLDGARRGKIVHLDLLRKICSSTRLQVDFSGGIKTGEEVQRILDAGARWVTIGSMAQTNPKEVRCWITKYGTDRIIIAADVRKEQVCINGWQRRSDKTIYDLIEQYDGVLRNLMCTDIERDGMFSGPSLELYGKLRTKYPGINLIASGGISSGEDVTALFRLGITSVVIGKAFYEGRLTWEEMVRMKL</sequence>
<evidence type="ECO:0000313" key="13">
    <source>
        <dbReference type="EMBL" id="KIO46999.1"/>
    </source>
</evidence>
<name>A0A0C3NK79_9PORP</name>
<keyword evidence="5 9" id="KW-0963">Cytoplasm</keyword>
<dbReference type="PANTHER" id="PTHR43090:SF2">
    <property type="entry name" value="1-(5-PHOSPHORIBOSYL)-5-[(5-PHOSPHORIBOSYLAMINO)METHYLIDENEAMINO] IMIDAZOLE-4-CARBOXAMIDE ISOMERASE"/>
    <property type="match status" value="1"/>
</dbReference>